<dbReference type="Proteomes" id="UP000322917">
    <property type="component" value="Unassembled WGS sequence"/>
</dbReference>
<protein>
    <submittedName>
        <fullName evidence="1">Carboxypeptidase regulatory-like domain-containing protein</fullName>
    </submittedName>
</protein>
<dbReference type="EMBL" id="FQZD01000048">
    <property type="protein sequence ID" value="SHJ89851.1"/>
    <property type="molecule type" value="Genomic_DNA"/>
</dbReference>
<accession>A0A1M6N2D6</accession>
<organism evidence="1 2">
    <name type="scientific">Propionispora hippei DSM 15287</name>
    <dbReference type="NCBI Taxonomy" id="1123003"/>
    <lineage>
        <taxon>Bacteria</taxon>
        <taxon>Bacillati</taxon>
        <taxon>Bacillota</taxon>
        <taxon>Negativicutes</taxon>
        <taxon>Selenomonadales</taxon>
        <taxon>Sporomusaceae</taxon>
        <taxon>Propionispora</taxon>
    </lineage>
</organism>
<dbReference type="InterPro" id="IPR008969">
    <property type="entry name" value="CarboxyPept-like_regulatory"/>
</dbReference>
<evidence type="ECO:0000313" key="1">
    <source>
        <dbReference type="EMBL" id="SHJ89851.1"/>
    </source>
</evidence>
<dbReference type="GO" id="GO:0004180">
    <property type="term" value="F:carboxypeptidase activity"/>
    <property type="evidence" value="ECO:0007669"/>
    <property type="project" value="UniProtKB-KW"/>
</dbReference>
<evidence type="ECO:0000313" key="2">
    <source>
        <dbReference type="Proteomes" id="UP000322917"/>
    </source>
</evidence>
<dbReference type="AlphaFoldDB" id="A0A1M6N2D6"/>
<gene>
    <name evidence="1" type="ORF">SAMN02745170_03632</name>
</gene>
<sequence length="206" mass="23106">MRQLLKMKRFITLYTFIMFSYFLIGTADANFLSALMPTYTLSGKIVNQNQEPIEGVTVVFEASGIGGQSKAVTDSLGNYVIHPMAKTSGLLTIRKGNYRIIREQIGNYYVAGTSLVNNYSLHPDWISGKVINQNREPVEGAKVSIEEDGGMSGVATVTTDENGNFRCAIPTDSKQYWITIKKDGYQVTRDHTYLYGGQTWNYTLKW</sequence>
<dbReference type="SUPFAM" id="SSF49464">
    <property type="entry name" value="Carboxypeptidase regulatory domain-like"/>
    <property type="match status" value="2"/>
</dbReference>
<reference evidence="1 2" key="1">
    <citation type="submission" date="2016-11" db="EMBL/GenBank/DDBJ databases">
        <authorList>
            <person name="Varghese N."/>
            <person name="Submissions S."/>
        </authorList>
    </citation>
    <scope>NUCLEOTIDE SEQUENCE [LARGE SCALE GENOMIC DNA]</scope>
    <source>
        <strain evidence="1 2">DSM 15287</strain>
    </source>
</reference>
<keyword evidence="1" id="KW-0645">Protease</keyword>
<keyword evidence="1" id="KW-0121">Carboxypeptidase</keyword>
<keyword evidence="2" id="KW-1185">Reference proteome</keyword>
<proteinExistence type="predicted"/>
<dbReference type="Gene3D" id="2.60.40.1120">
    <property type="entry name" value="Carboxypeptidase-like, regulatory domain"/>
    <property type="match status" value="1"/>
</dbReference>
<dbReference type="RefSeq" id="WP_188128403.1">
    <property type="nucleotide sequence ID" value="NZ_FQZD01000048.1"/>
</dbReference>
<keyword evidence="1" id="KW-0378">Hydrolase</keyword>
<dbReference type="Pfam" id="PF13620">
    <property type="entry name" value="CarboxypepD_reg"/>
    <property type="match status" value="1"/>
</dbReference>
<name>A0A1M6N2D6_9FIRM</name>